<sequence>MFLTFVSGMPANALLKPAYAQTSATGVTAETLLQNPGALGTNVTQLLQSGADTSAIANTLFSANPSGASAQQWNSVLTNLSANGASTQTAAALVDGMFAGTVDANVANAISSNKNLGQITTAAGLQQALSDPSLKNALSSLSPEKAATAIDQVLQAALGSNFDVNAMNNLLNDQSIEALVNTIAAAVPGLADLLGLAGLQEGLIGGLNALAGGLVDNALGALLGGDLTSALAGGLFNGLGSQAFAALGLGSIGNCACTICMVSIPQHHVQIRTDVTDQFEVHRRWLLTTFFIEHLLPALMLMAEQLTVAGIYQVEVIGTFLDAKHQLETQRLFQTLTAEAHKDYHPSEGMCTIGTAVRSLAESDRRSNLAQIAYANRMMQRQTASGQNISYEFEDSDLRGRMAQFISTYCDQADNGNGLGTICPAAVTPARRNIDVDYTRNIESRLTLDMDFQLDPAATADETDVFALAANLYSHEMPTKISPSLFGYADGEEEERIRLSAQEKYLDQRAIFAKRSVAQNSFAALTAMRAAGNVPGSAPYTKAIIKELGVADDAEIEKLLGANPSYFAQMEVLTKKLYQNPVFYTDLYDKPANIERKGAALQAIGLMQDRDLYNSLLRSEAVLSVLLETMLQKEQGKIENIIGNMDPAGGKN</sequence>
<dbReference type="EMBL" id="QFQB01000001">
    <property type="protein sequence ID" value="PZQ49129.1"/>
    <property type="molecule type" value="Genomic_DNA"/>
</dbReference>
<name>A0A2W5NA18_9BACT</name>
<proteinExistence type="predicted"/>
<evidence type="ECO:0000313" key="2">
    <source>
        <dbReference type="Proteomes" id="UP000249417"/>
    </source>
</evidence>
<dbReference type="Proteomes" id="UP000249417">
    <property type="component" value="Unassembled WGS sequence"/>
</dbReference>
<protein>
    <submittedName>
        <fullName evidence="1">Uncharacterized protein</fullName>
    </submittedName>
</protein>
<evidence type="ECO:0000313" key="1">
    <source>
        <dbReference type="EMBL" id="PZQ49129.1"/>
    </source>
</evidence>
<accession>A0A2W5NA18</accession>
<organism evidence="1 2">
    <name type="scientific">Micavibrio aeruginosavorus</name>
    <dbReference type="NCBI Taxonomy" id="349221"/>
    <lineage>
        <taxon>Bacteria</taxon>
        <taxon>Pseudomonadati</taxon>
        <taxon>Bdellovibrionota</taxon>
        <taxon>Bdellovibrionia</taxon>
        <taxon>Bdellovibrionales</taxon>
        <taxon>Pseudobdellovibrionaceae</taxon>
        <taxon>Micavibrio</taxon>
    </lineage>
</organism>
<gene>
    <name evidence="1" type="ORF">DI551_00315</name>
</gene>
<dbReference type="AlphaFoldDB" id="A0A2W5NA18"/>
<reference evidence="1 2" key="1">
    <citation type="submission" date="2017-08" db="EMBL/GenBank/DDBJ databases">
        <title>Infants hospitalized years apart are colonized by the same room-sourced microbial strains.</title>
        <authorList>
            <person name="Brooks B."/>
            <person name="Olm M.R."/>
            <person name="Firek B.A."/>
            <person name="Baker R."/>
            <person name="Thomas B.C."/>
            <person name="Morowitz M.J."/>
            <person name="Banfield J.F."/>
        </authorList>
    </citation>
    <scope>NUCLEOTIDE SEQUENCE [LARGE SCALE GENOMIC DNA]</scope>
    <source>
        <strain evidence="1">S2_005_002_R2_29</strain>
    </source>
</reference>
<comment type="caution">
    <text evidence="1">The sequence shown here is derived from an EMBL/GenBank/DDBJ whole genome shotgun (WGS) entry which is preliminary data.</text>
</comment>